<reference evidence="1 2" key="1">
    <citation type="submission" date="2020-09" db="EMBL/GenBank/DDBJ databases">
        <title>De no assembly of potato wild relative species, Solanum commersonii.</title>
        <authorList>
            <person name="Cho K."/>
        </authorList>
    </citation>
    <scope>NUCLEOTIDE SEQUENCE [LARGE SCALE GENOMIC DNA]</scope>
    <source>
        <strain evidence="1">LZ3.2</strain>
        <tissue evidence="1">Leaf</tissue>
    </source>
</reference>
<keyword evidence="2" id="KW-1185">Reference proteome</keyword>
<evidence type="ECO:0000313" key="1">
    <source>
        <dbReference type="EMBL" id="KAG5572052.1"/>
    </source>
</evidence>
<comment type="caution">
    <text evidence="1">The sequence shown here is derived from an EMBL/GenBank/DDBJ whole genome shotgun (WGS) entry which is preliminary data.</text>
</comment>
<dbReference type="EMBL" id="JACXVP010000012">
    <property type="protein sequence ID" value="KAG5572052.1"/>
    <property type="molecule type" value="Genomic_DNA"/>
</dbReference>
<organism evidence="1 2">
    <name type="scientific">Solanum commersonii</name>
    <name type="common">Commerson's wild potato</name>
    <name type="synonym">Commerson's nightshade</name>
    <dbReference type="NCBI Taxonomy" id="4109"/>
    <lineage>
        <taxon>Eukaryota</taxon>
        <taxon>Viridiplantae</taxon>
        <taxon>Streptophyta</taxon>
        <taxon>Embryophyta</taxon>
        <taxon>Tracheophyta</taxon>
        <taxon>Spermatophyta</taxon>
        <taxon>Magnoliopsida</taxon>
        <taxon>eudicotyledons</taxon>
        <taxon>Gunneridae</taxon>
        <taxon>Pentapetalae</taxon>
        <taxon>asterids</taxon>
        <taxon>lamiids</taxon>
        <taxon>Solanales</taxon>
        <taxon>Solanaceae</taxon>
        <taxon>Solanoideae</taxon>
        <taxon>Solaneae</taxon>
        <taxon>Solanum</taxon>
    </lineage>
</organism>
<name>A0A9J5W9X1_SOLCO</name>
<dbReference type="Proteomes" id="UP000824120">
    <property type="component" value="Chromosome 12"/>
</dbReference>
<sequence length="78" mass="9151">MDRAVKIEMGWIWVSTNGLGKQWKKLNGEEVKQLWKNVFTTNRLETRGMNLNYITPVIVDEEKVVEIFPEDVAQDNEK</sequence>
<dbReference type="AlphaFoldDB" id="A0A9J5W9X1"/>
<proteinExistence type="predicted"/>
<accession>A0A9J5W9X1</accession>
<protein>
    <submittedName>
        <fullName evidence="1">Uncharacterized protein</fullName>
    </submittedName>
</protein>
<gene>
    <name evidence="1" type="ORF">H5410_061818</name>
</gene>
<evidence type="ECO:0000313" key="2">
    <source>
        <dbReference type="Proteomes" id="UP000824120"/>
    </source>
</evidence>